<protein>
    <submittedName>
        <fullName evidence="1">Uncharacterized protein</fullName>
    </submittedName>
</protein>
<gene>
    <name evidence="1" type="ORF">COY87_05455</name>
</gene>
<dbReference type="AlphaFoldDB" id="A0A2M7QGX5"/>
<evidence type="ECO:0000313" key="1">
    <source>
        <dbReference type="EMBL" id="PIY71582.1"/>
    </source>
</evidence>
<proteinExistence type="predicted"/>
<reference evidence="2" key="1">
    <citation type="submission" date="2017-09" db="EMBL/GenBank/DDBJ databases">
        <title>Depth-based differentiation of microbial function through sediment-hosted aquifers and enrichment of novel symbionts in the deep terrestrial subsurface.</title>
        <authorList>
            <person name="Probst A.J."/>
            <person name="Ladd B."/>
            <person name="Jarett J.K."/>
            <person name="Geller-Mcgrath D.E."/>
            <person name="Sieber C.M.K."/>
            <person name="Emerson J.B."/>
            <person name="Anantharaman K."/>
            <person name="Thomas B.C."/>
            <person name="Malmstrom R."/>
            <person name="Stieglmeier M."/>
            <person name="Klingl A."/>
            <person name="Woyke T."/>
            <person name="Ryan C.M."/>
            <person name="Banfield J.F."/>
        </authorList>
    </citation>
    <scope>NUCLEOTIDE SEQUENCE [LARGE SCALE GENOMIC DNA]</scope>
</reference>
<organism evidence="1 2">
    <name type="scientific">Candidatus Roizmanbacteria bacterium CG_4_10_14_0_8_um_filter_33_9</name>
    <dbReference type="NCBI Taxonomy" id="1974826"/>
    <lineage>
        <taxon>Bacteria</taxon>
        <taxon>Candidatus Roizmaniibacteriota</taxon>
    </lineage>
</organism>
<dbReference type="Proteomes" id="UP000229401">
    <property type="component" value="Unassembled WGS sequence"/>
</dbReference>
<accession>A0A2M7QGX5</accession>
<name>A0A2M7QGX5_9BACT</name>
<dbReference type="EMBL" id="PFLI01000185">
    <property type="protein sequence ID" value="PIY71582.1"/>
    <property type="molecule type" value="Genomic_DNA"/>
</dbReference>
<sequence>MQFNKSLDHSNKTKGNNLKIYKAKINWNNLPRLTAYLHDKEAIEPYGERKQQEILYQLILKESIKQKESRFLLSEEILGEYTAYIEDFRQYNHGKSPVRHIKFLSTILILKDLNILNIIQSSFHFDAQPRTIKAQTEFTFSFITNPYKICRPSAHCLLLIEFIKNKNQVEKFSENNKKTIKLSIPITSNWLLTEYEFYSYLLYKNKLVFNFRRLKSNNYLYFKQLCLNYGKKISYEEMYKMGSEIKDKTNPKHWVTNASVRRTINKLKESFKDKGIKQIHINTKECLMLTISL</sequence>
<comment type="caution">
    <text evidence="1">The sequence shown here is derived from an EMBL/GenBank/DDBJ whole genome shotgun (WGS) entry which is preliminary data.</text>
</comment>
<evidence type="ECO:0000313" key="2">
    <source>
        <dbReference type="Proteomes" id="UP000229401"/>
    </source>
</evidence>